<dbReference type="CDD" id="cd00338">
    <property type="entry name" value="Ser_Recombinase"/>
    <property type="match status" value="1"/>
</dbReference>
<feature type="compositionally biased region" description="Polar residues" evidence="1">
    <location>
        <begin position="439"/>
        <end position="460"/>
    </location>
</feature>
<keyword evidence="4" id="KW-1185">Reference proteome</keyword>
<reference evidence="4" key="1">
    <citation type="journal article" date="2019" name="Int. J. Syst. Evol. Microbiol.">
        <title>The Global Catalogue of Microorganisms (GCM) 10K type strain sequencing project: providing services to taxonomists for standard genome sequencing and annotation.</title>
        <authorList>
            <consortium name="The Broad Institute Genomics Platform"/>
            <consortium name="The Broad Institute Genome Sequencing Center for Infectious Disease"/>
            <person name="Wu L."/>
            <person name="Ma J."/>
        </authorList>
    </citation>
    <scope>NUCLEOTIDE SEQUENCE [LARGE SCALE GENOMIC DNA]</scope>
    <source>
        <strain evidence="4">CGMCC 1.12750</strain>
    </source>
</reference>
<organism evidence="3 4">
    <name type="scientific">Plastorhodobacter daqingensis</name>
    <dbReference type="NCBI Taxonomy" id="1387281"/>
    <lineage>
        <taxon>Bacteria</taxon>
        <taxon>Pseudomonadati</taxon>
        <taxon>Pseudomonadota</taxon>
        <taxon>Alphaproteobacteria</taxon>
        <taxon>Rhodobacterales</taxon>
        <taxon>Paracoccaceae</taxon>
        <taxon>Plastorhodobacter</taxon>
    </lineage>
</organism>
<evidence type="ECO:0000259" key="2">
    <source>
        <dbReference type="SMART" id="SM00857"/>
    </source>
</evidence>
<dbReference type="SUPFAM" id="SSF53041">
    <property type="entry name" value="Resolvase-like"/>
    <property type="match status" value="1"/>
</dbReference>
<dbReference type="InterPro" id="IPR036162">
    <property type="entry name" value="Resolvase-like_N_sf"/>
</dbReference>
<name>A0ABW2UP56_9RHOB</name>
<sequence length="608" mass="66579">MLLRLPRFLGYTRVSTLRQERDGRGHEHQADAIRGFVADMGGELLAIYGDTGSGYGDDSLIRRADLQAALCRAREIDGAILVKDFSRLGRDLRLLQYLGEECPPIYCIEIGRQVTPEELHRGVVTAQTHAEAIQGATRASLDRARQSGKRLGNRTNLPVAQRMGAIANALRGNTKVMRIADHLERHPHCQSMTLRQLVEDLNAAGCWNLISERRNETKPWRMGSLRDPLRRAREMLHLWDEVAAEPFDTLRNDIDADAVDQMMLASEQQFEDGEGSIGESRFRDVAAGDSIIHVAHPFIHELFASDDLPVEDLPHDDSCHVYAKGYRLREPLPQVSGPVTEASGLCVNSGEWLAREPLPHAARKRLSNRTDNAARQEIKWPQPCSPATAGRATFAQYEASRPSTQGGGMARARPTARYGSPRRHSARTWGRLECPKPSGTGTSASVDRSSAWTGQPTGTRGQVGHSRTDLGLPLSRARDAVSVSARDAAHRSQASPSDRLHPMLGAAGIAAFEAMRAQGREMHKVAQAPDGLVITRPFLRGRQAGREWRKFGMARAGNWKQGEARAGNSKGRKGSSALQPQTKVGGWRPESGAVDGHKAHGGRCASAA</sequence>
<evidence type="ECO:0000313" key="4">
    <source>
        <dbReference type="Proteomes" id="UP001596516"/>
    </source>
</evidence>
<feature type="region of interest" description="Disordered" evidence="1">
    <location>
        <begin position="399"/>
        <end position="470"/>
    </location>
</feature>
<evidence type="ECO:0000256" key="1">
    <source>
        <dbReference type="SAM" id="MobiDB-lite"/>
    </source>
</evidence>
<feature type="region of interest" description="Disordered" evidence="1">
    <location>
        <begin position="556"/>
        <end position="608"/>
    </location>
</feature>
<accession>A0ABW2UP56</accession>
<gene>
    <name evidence="3" type="ORF">ACFQXB_16465</name>
</gene>
<proteinExistence type="predicted"/>
<dbReference type="Gene3D" id="3.40.50.1390">
    <property type="entry name" value="Resolvase, N-terminal catalytic domain"/>
    <property type="match status" value="1"/>
</dbReference>
<dbReference type="Proteomes" id="UP001596516">
    <property type="component" value="Unassembled WGS sequence"/>
</dbReference>
<dbReference type="InterPro" id="IPR006119">
    <property type="entry name" value="Resolv_N"/>
</dbReference>
<feature type="domain" description="Resolvase/invertase-type recombinase catalytic" evidence="2">
    <location>
        <begin position="8"/>
        <end position="150"/>
    </location>
</feature>
<comment type="caution">
    <text evidence="3">The sequence shown here is derived from an EMBL/GenBank/DDBJ whole genome shotgun (WGS) entry which is preliminary data.</text>
</comment>
<protein>
    <submittedName>
        <fullName evidence="3">Recombinase family protein</fullName>
    </submittedName>
</protein>
<dbReference type="SMART" id="SM00857">
    <property type="entry name" value="Resolvase"/>
    <property type="match status" value="1"/>
</dbReference>
<dbReference type="EMBL" id="JBHTFQ010000010">
    <property type="protein sequence ID" value="MFC7705781.1"/>
    <property type="molecule type" value="Genomic_DNA"/>
</dbReference>
<dbReference type="RefSeq" id="WP_377406036.1">
    <property type="nucleotide sequence ID" value="NZ_JBHTFQ010000010.1"/>
</dbReference>
<dbReference type="Pfam" id="PF00239">
    <property type="entry name" value="Resolvase"/>
    <property type="match status" value="1"/>
</dbReference>
<evidence type="ECO:0000313" key="3">
    <source>
        <dbReference type="EMBL" id="MFC7705781.1"/>
    </source>
</evidence>